<evidence type="ECO:0000313" key="6">
    <source>
        <dbReference type="Proteomes" id="UP000801428"/>
    </source>
</evidence>
<evidence type="ECO:0008006" key="7">
    <source>
        <dbReference type="Google" id="ProtNLM"/>
    </source>
</evidence>
<comment type="caution">
    <text evidence="5">The sequence shown here is derived from an EMBL/GenBank/DDBJ whole genome shotgun (WGS) entry which is preliminary data.</text>
</comment>
<dbReference type="OrthoDB" id="66881at2759"/>
<evidence type="ECO:0000256" key="2">
    <source>
        <dbReference type="ARBA" id="ARBA00022827"/>
    </source>
</evidence>
<keyword evidence="6" id="KW-1185">Reference proteome</keyword>
<keyword evidence="3" id="KW-0521">NADP</keyword>
<proteinExistence type="predicted"/>
<dbReference type="PRINTS" id="PR00469">
    <property type="entry name" value="PNDRDTASEII"/>
</dbReference>
<gene>
    <name evidence="5" type="ORF">E8E13_011380</name>
</gene>
<dbReference type="PANTHER" id="PTHR43098:SF5">
    <property type="entry name" value="DUAL-FUNCTIONAL MONOOXYGENASE_METHYLTRANSFERASE PSOF"/>
    <property type="match status" value="1"/>
</dbReference>
<dbReference type="AlphaFoldDB" id="A0A9P4TMF3"/>
<dbReference type="GO" id="GO:0050661">
    <property type="term" value="F:NADP binding"/>
    <property type="evidence" value="ECO:0007669"/>
    <property type="project" value="InterPro"/>
</dbReference>
<sequence length="536" mass="60372">MPSPAYDAIIVGAGFAGIYALHSLRQLGLNAISLESASDVGGIWYWNSYPGSSSDVPSFTYRYSWDEDLLQTWPWKNRYLTQPEVQTYLSHVVDKHNLRQHIHFNNKFLGASFDEKAGTWEVKRTKGQPLTTRFLLTALGVLSEKMFPPIANLDCFQGEVYHTGSWPKHHDFRNKRVGVVGNGSTGSQLLVALSREAKHVTSFQRSPQWNVPTRNEPVTESERAVINREYQQIWDDVRNSSHASGFPESTVPAFSVDAAERKRRFQNAWDQGDGCFFTFGVFSDIGTNRMANDELCAFIRSKIEETVDDPETARKLIPNEPYARRVCSEGYYEMFNRTNVSLVSLNETAFTEITPGGAKTSDGVEHQLDVLVFATGFDAITGSYDSLTIIGRDGHSLKEHWAERPSSYLGFSVASFLNLFTLSGPHHPFTNTPPQIEAQVEFIVDLIKAAGTNGVVEATAEAESWWTDLSNEIARGSIFHGLKSWMFKDNVVGKEHNTIFWFGGLKAYREHLEEIRRNGYKGYSFGQAQSLQRPFD</sequence>
<dbReference type="Gene3D" id="3.50.50.60">
    <property type="entry name" value="FAD/NAD(P)-binding domain"/>
    <property type="match status" value="3"/>
</dbReference>
<dbReference type="Pfam" id="PF00743">
    <property type="entry name" value="FMO-like"/>
    <property type="match status" value="1"/>
</dbReference>
<evidence type="ECO:0000256" key="3">
    <source>
        <dbReference type="ARBA" id="ARBA00022857"/>
    </source>
</evidence>
<reference evidence="5" key="1">
    <citation type="submission" date="2019-04" db="EMBL/GenBank/DDBJ databases">
        <title>Sequencing of skin fungus with MAO and IRED activity.</title>
        <authorList>
            <person name="Marsaioli A.J."/>
            <person name="Bonatto J.M.C."/>
            <person name="Reis Junior O."/>
        </authorList>
    </citation>
    <scope>NUCLEOTIDE SEQUENCE</scope>
    <source>
        <strain evidence="5">30M1</strain>
    </source>
</reference>
<dbReference type="InterPro" id="IPR050775">
    <property type="entry name" value="FAD-binding_Monooxygenases"/>
</dbReference>
<keyword evidence="4" id="KW-0560">Oxidoreductase</keyword>
<evidence type="ECO:0000256" key="4">
    <source>
        <dbReference type="ARBA" id="ARBA00023002"/>
    </source>
</evidence>
<name>A0A9P4TMF3_CURKU</name>
<dbReference type="GO" id="GO:0004499">
    <property type="term" value="F:N,N-dimethylaniline monooxygenase activity"/>
    <property type="evidence" value="ECO:0007669"/>
    <property type="project" value="InterPro"/>
</dbReference>
<keyword evidence="1" id="KW-0285">Flavoprotein</keyword>
<dbReference type="Proteomes" id="UP000801428">
    <property type="component" value="Unassembled WGS sequence"/>
</dbReference>
<organism evidence="5 6">
    <name type="scientific">Curvularia kusanoi</name>
    <name type="common">Cochliobolus kusanoi</name>
    <dbReference type="NCBI Taxonomy" id="90978"/>
    <lineage>
        <taxon>Eukaryota</taxon>
        <taxon>Fungi</taxon>
        <taxon>Dikarya</taxon>
        <taxon>Ascomycota</taxon>
        <taxon>Pezizomycotina</taxon>
        <taxon>Dothideomycetes</taxon>
        <taxon>Pleosporomycetidae</taxon>
        <taxon>Pleosporales</taxon>
        <taxon>Pleosporineae</taxon>
        <taxon>Pleosporaceae</taxon>
        <taxon>Curvularia</taxon>
    </lineage>
</organism>
<dbReference type="GO" id="GO:0050660">
    <property type="term" value="F:flavin adenine dinucleotide binding"/>
    <property type="evidence" value="ECO:0007669"/>
    <property type="project" value="InterPro"/>
</dbReference>
<dbReference type="InterPro" id="IPR036188">
    <property type="entry name" value="FAD/NAD-bd_sf"/>
</dbReference>
<protein>
    <recommendedName>
        <fullName evidence="7">Cyclohexanone monooxygenase</fullName>
    </recommendedName>
</protein>
<dbReference type="InterPro" id="IPR020946">
    <property type="entry name" value="Flavin_mOase-like"/>
</dbReference>
<dbReference type="EMBL" id="SWKU01000001">
    <property type="protein sequence ID" value="KAF3011114.1"/>
    <property type="molecule type" value="Genomic_DNA"/>
</dbReference>
<keyword evidence="2" id="KW-0274">FAD</keyword>
<dbReference type="PANTHER" id="PTHR43098">
    <property type="entry name" value="L-ORNITHINE N(5)-MONOOXYGENASE-RELATED"/>
    <property type="match status" value="1"/>
</dbReference>
<dbReference type="SUPFAM" id="SSF51905">
    <property type="entry name" value="FAD/NAD(P)-binding domain"/>
    <property type="match status" value="2"/>
</dbReference>
<accession>A0A9P4TMF3</accession>
<evidence type="ECO:0000313" key="5">
    <source>
        <dbReference type="EMBL" id="KAF3011114.1"/>
    </source>
</evidence>
<evidence type="ECO:0000256" key="1">
    <source>
        <dbReference type="ARBA" id="ARBA00022630"/>
    </source>
</evidence>